<dbReference type="InterPro" id="IPR050266">
    <property type="entry name" value="AB_hydrolase_sf"/>
</dbReference>
<dbReference type="GO" id="GO:0016787">
    <property type="term" value="F:hydrolase activity"/>
    <property type="evidence" value="ECO:0007669"/>
    <property type="project" value="UniProtKB-KW"/>
</dbReference>
<dbReference type="Proteomes" id="UP000013782">
    <property type="component" value="Unassembled WGS sequence"/>
</dbReference>
<dbReference type="eggNOG" id="COG0596">
    <property type="taxonomic scope" value="Bacteria"/>
</dbReference>
<dbReference type="Gene3D" id="3.40.50.1820">
    <property type="entry name" value="alpha/beta hydrolase"/>
    <property type="match status" value="1"/>
</dbReference>
<dbReference type="InterPro" id="IPR029058">
    <property type="entry name" value="AB_hydrolase_fold"/>
</dbReference>
<dbReference type="PATRIC" id="fig|1158607.3.peg.5170"/>
<dbReference type="OrthoDB" id="252464at2"/>
<reference evidence="3 4" key="1">
    <citation type="submission" date="2013-02" db="EMBL/GenBank/DDBJ databases">
        <title>The Genome Sequence of Enterococcus pallens BAA-351.</title>
        <authorList>
            <consortium name="The Broad Institute Genome Sequencing Platform"/>
            <consortium name="The Broad Institute Genome Sequencing Center for Infectious Disease"/>
            <person name="Earl A.M."/>
            <person name="Gilmore M.S."/>
            <person name="Lebreton F."/>
            <person name="Walker B."/>
            <person name="Young S.K."/>
            <person name="Zeng Q."/>
            <person name="Gargeya S."/>
            <person name="Fitzgerald M."/>
            <person name="Haas B."/>
            <person name="Abouelleil A."/>
            <person name="Alvarado L."/>
            <person name="Arachchi H.M."/>
            <person name="Berlin A.M."/>
            <person name="Chapman S.B."/>
            <person name="Dewar J."/>
            <person name="Goldberg J."/>
            <person name="Griggs A."/>
            <person name="Gujja S."/>
            <person name="Hansen M."/>
            <person name="Howarth C."/>
            <person name="Imamovic A."/>
            <person name="Larimer J."/>
            <person name="McCowan C."/>
            <person name="Murphy C."/>
            <person name="Neiman D."/>
            <person name="Pearson M."/>
            <person name="Priest M."/>
            <person name="Roberts A."/>
            <person name="Saif S."/>
            <person name="Shea T."/>
            <person name="Sisk P."/>
            <person name="Sykes S."/>
            <person name="Wortman J."/>
            <person name="Nusbaum C."/>
            <person name="Birren B."/>
        </authorList>
    </citation>
    <scope>NUCLEOTIDE SEQUENCE [LARGE SCALE GENOMIC DNA]</scope>
    <source>
        <strain evidence="3 4">ATCC BAA-351</strain>
    </source>
</reference>
<dbReference type="PANTHER" id="PTHR43798:SF31">
    <property type="entry name" value="AB HYDROLASE SUPERFAMILY PROTEIN YCLE"/>
    <property type="match status" value="1"/>
</dbReference>
<name>R2PSZ4_9ENTE</name>
<keyword evidence="4" id="KW-1185">Reference proteome</keyword>
<dbReference type="GO" id="GO:0016020">
    <property type="term" value="C:membrane"/>
    <property type="evidence" value="ECO:0007669"/>
    <property type="project" value="TreeGrafter"/>
</dbReference>
<sequence length="251" mass="28257">MSYFTYKGYQIYYEIVGKGEPLMFLHGNTSSSRLFQGILPLYADFQVILIDFLGYGQSDRIEKFPDDLWLDEAHQVCSLLEELKISAVHLVGTSGGAWVALNVALLIPDKIKSVTADSFDGRTLHAGFKKELLAERTQAVNIKEAVQFYEWCIGADWQEIVEKDTVSLIRLIDSNKPLFVKALQELQVPLLLTGSKKDQMVRRDLEEEYLAIAQEVNDARIHLFNEGSHPSLGTNAVAAAEIITAFIHEHK</sequence>
<dbReference type="AlphaFoldDB" id="R2PSZ4"/>
<evidence type="ECO:0000259" key="2">
    <source>
        <dbReference type="Pfam" id="PF00561"/>
    </source>
</evidence>
<dbReference type="PRINTS" id="PR00111">
    <property type="entry name" value="ABHYDROLASE"/>
</dbReference>
<feature type="domain" description="AB hydrolase-1" evidence="2">
    <location>
        <begin position="21"/>
        <end position="118"/>
    </location>
</feature>
<evidence type="ECO:0000313" key="3">
    <source>
        <dbReference type="EMBL" id="EOH86408.1"/>
    </source>
</evidence>
<evidence type="ECO:0000256" key="1">
    <source>
        <dbReference type="ARBA" id="ARBA00022801"/>
    </source>
</evidence>
<dbReference type="HOGENOM" id="CLU_020336_46_0_9"/>
<dbReference type="SUPFAM" id="SSF53474">
    <property type="entry name" value="alpha/beta-Hydrolases"/>
    <property type="match status" value="1"/>
</dbReference>
<dbReference type="RefSeq" id="WP_010760116.1">
    <property type="nucleotide sequence ID" value="NZ_ASWD01000003.1"/>
</dbReference>
<protein>
    <recommendedName>
        <fullName evidence="2">AB hydrolase-1 domain-containing protein</fullName>
    </recommendedName>
</protein>
<dbReference type="PANTHER" id="PTHR43798">
    <property type="entry name" value="MONOACYLGLYCEROL LIPASE"/>
    <property type="match status" value="1"/>
</dbReference>
<gene>
    <name evidence="3" type="ORF">UAU_05194</name>
</gene>
<accession>R2PSZ4</accession>
<organism evidence="3 4">
    <name type="scientific">Enterococcus pallens ATCC BAA-351</name>
    <dbReference type="NCBI Taxonomy" id="1158607"/>
    <lineage>
        <taxon>Bacteria</taxon>
        <taxon>Bacillati</taxon>
        <taxon>Bacillota</taxon>
        <taxon>Bacilli</taxon>
        <taxon>Lactobacillales</taxon>
        <taxon>Enterococcaceae</taxon>
        <taxon>Enterococcus</taxon>
    </lineage>
</organism>
<keyword evidence="1" id="KW-0378">Hydrolase</keyword>
<evidence type="ECO:0000313" key="4">
    <source>
        <dbReference type="Proteomes" id="UP000013782"/>
    </source>
</evidence>
<comment type="caution">
    <text evidence="3">The sequence shown here is derived from an EMBL/GenBank/DDBJ whole genome shotgun (WGS) entry which is preliminary data.</text>
</comment>
<dbReference type="STRING" id="160454.RV10_GL004891"/>
<dbReference type="InterPro" id="IPR000073">
    <property type="entry name" value="AB_hydrolase_1"/>
</dbReference>
<dbReference type="EMBL" id="AJAQ01000051">
    <property type="protein sequence ID" value="EOH86408.1"/>
    <property type="molecule type" value="Genomic_DNA"/>
</dbReference>
<dbReference type="Pfam" id="PF00561">
    <property type="entry name" value="Abhydrolase_1"/>
    <property type="match status" value="1"/>
</dbReference>
<proteinExistence type="predicted"/>